<organism evidence="3 4">
    <name type="scientific">Haemaphysalis longicornis</name>
    <name type="common">Bush tick</name>
    <dbReference type="NCBI Taxonomy" id="44386"/>
    <lineage>
        <taxon>Eukaryota</taxon>
        <taxon>Metazoa</taxon>
        <taxon>Ecdysozoa</taxon>
        <taxon>Arthropoda</taxon>
        <taxon>Chelicerata</taxon>
        <taxon>Arachnida</taxon>
        <taxon>Acari</taxon>
        <taxon>Parasitiformes</taxon>
        <taxon>Ixodida</taxon>
        <taxon>Ixodoidea</taxon>
        <taxon>Ixodidae</taxon>
        <taxon>Haemaphysalinae</taxon>
        <taxon>Haemaphysalis</taxon>
    </lineage>
</organism>
<gene>
    <name evidence="3" type="ORF">HPB48_018969</name>
</gene>
<dbReference type="GO" id="GO:0003677">
    <property type="term" value="F:DNA binding"/>
    <property type="evidence" value="ECO:0007669"/>
    <property type="project" value="InterPro"/>
</dbReference>
<dbReference type="Proteomes" id="UP000821853">
    <property type="component" value="Chromosome 5"/>
</dbReference>
<dbReference type="OrthoDB" id="6512434at2759"/>
<accession>A0A9J6GLN3</accession>
<dbReference type="InterPro" id="IPR004210">
    <property type="entry name" value="BESS_motif"/>
</dbReference>
<dbReference type="EMBL" id="JABSTR010000007">
    <property type="protein sequence ID" value="KAH9376235.1"/>
    <property type="molecule type" value="Genomic_DNA"/>
</dbReference>
<evidence type="ECO:0000313" key="4">
    <source>
        <dbReference type="Proteomes" id="UP000821853"/>
    </source>
</evidence>
<sequence>MLRAASAMQLMSCQRPHVNTDDGDTLYLLSLRDSFKRLSASQKSTAIIRIQTVLHEIEFGKP</sequence>
<proteinExistence type="predicted"/>
<evidence type="ECO:0000256" key="1">
    <source>
        <dbReference type="PROSITE-ProRule" id="PRU00371"/>
    </source>
</evidence>
<feature type="domain" description="BESS" evidence="2">
    <location>
        <begin position="21"/>
        <end position="60"/>
    </location>
</feature>
<dbReference type="VEuPathDB" id="VectorBase:HLOH_057382"/>
<keyword evidence="1" id="KW-0539">Nucleus</keyword>
<keyword evidence="4" id="KW-1185">Reference proteome</keyword>
<dbReference type="AlphaFoldDB" id="A0A9J6GLN3"/>
<dbReference type="GO" id="GO:0005634">
    <property type="term" value="C:nucleus"/>
    <property type="evidence" value="ECO:0007669"/>
    <property type="project" value="UniProtKB-SubCell"/>
</dbReference>
<protein>
    <recommendedName>
        <fullName evidence="2">BESS domain-containing protein</fullName>
    </recommendedName>
</protein>
<reference evidence="3 4" key="1">
    <citation type="journal article" date="2020" name="Cell">
        <title>Large-Scale Comparative Analyses of Tick Genomes Elucidate Their Genetic Diversity and Vector Capacities.</title>
        <authorList>
            <consortium name="Tick Genome and Microbiome Consortium (TIGMIC)"/>
            <person name="Jia N."/>
            <person name="Wang J."/>
            <person name="Shi W."/>
            <person name="Du L."/>
            <person name="Sun Y."/>
            <person name="Zhan W."/>
            <person name="Jiang J.F."/>
            <person name="Wang Q."/>
            <person name="Zhang B."/>
            <person name="Ji P."/>
            <person name="Bell-Sakyi L."/>
            <person name="Cui X.M."/>
            <person name="Yuan T.T."/>
            <person name="Jiang B.G."/>
            <person name="Yang W.F."/>
            <person name="Lam T.T."/>
            <person name="Chang Q.C."/>
            <person name="Ding S.J."/>
            <person name="Wang X.J."/>
            <person name="Zhu J.G."/>
            <person name="Ruan X.D."/>
            <person name="Zhao L."/>
            <person name="Wei J.T."/>
            <person name="Ye R.Z."/>
            <person name="Que T.C."/>
            <person name="Du C.H."/>
            <person name="Zhou Y.H."/>
            <person name="Cheng J.X."/>
            <person name="Dai P.F."/>
            <person name="Guo W.B."/>
            <person name="Han X.H."/>
            <person name="Huang E.J."/>
            <person name="Li L.F."/>
            <person name="Wei W."/>
            <person name="Gao Y.C."/>
            <person name="Liu J.Z."/>
            <person name="Shao H.Z."/>
            <person name="Wang X."/>
            <person name="Wang C.C."/>
            <person name="Yang T.C."/>
            <person name="Huo Q.B."/>
            <person name="Li W."/>
            <person name="Chen H.Y."/>
            <person name="Chen S.E."/>
            <person name="Zhou L.G."/>
            <person name="Ni X.B."/>
            <person name="Tian J.H."/>
            <person name="Sheng Y."/>
            <person name="Liu T."/>
            <person name="Pan Y.S."/>
            <person name="Xia L.Y."/>
            <person name="Li J."/>
            <person name="Zhao F."/>
            <person name="Cao W.C."/>
        </authorList>
    </citation>
    <scope>NUCLEOTIDE SEQUENCE [LARGE SCALE GENOMIC DNA]</scope>
    <source>
        <strain evidence="3">HaeL-2018</strain>
    </source>
</reference>
<name>A0A9J6GLN3_HAELO</name>
<comment type="caution">
    <text evidence="3">The sequence shown here is derived from an EMBL/GenBank/DDBJ whole genome shotgun (WGS) entry which is preliminary data.</text>
</comment>
<evidence type="ECO:0000313" key="3">
    <source>
        <dbReference type="EMBL" id="KAH9376235.1"/>
    </source>
</evidence>
<comment type="subcellular location">
    <subcellularLocation>
        <location evidence="1">Nucleus</location>
    </subcellularLocation>
</comment>
<evidence type="ECO:0000259" key="2">
    <source>
        <dbReference type="PROSITE" id="PS51031"/>
    </source>
</evidence>
<dbReference type="PROSITE" id="PS51031">
    <property type="entry name" value="BESS"/>
    <property type="match status" value="1"/>
</dbReference>